<dbReference type="RefSeq" id="WP_256397566.1">
    <property type="nucleotide sequence ID" value="NZ_JANHDJ010000008.1"/>
</dbReference>
<gene>
    <name evidence="8" type="ORF">ACFSBW_17035</name>
</gene>
<dbReference type="PANTHER" id="PTHR33406">
    <property type="entry name" value="MEMBRANE PROTEIN MJ1562-RELATED"/>
    <property type="match status" value="1"/>
</dbReference>
<feature type="transmembrane region" description="Helical" evidence="6">
    <location>
        <begin position="362"/>
        <end position="384"/>
    </location>
</feature>
<comment type="subcellular location">
    <subcellularLocation>
        <location evidence="1">Cell membrane</location>
        <topology evidence="1">Multi-pass membrane protein</topology>
    </subcellularLocation>
</comment>
<dbReference type="SUPFAM" id="SSF82866">
    <property type="entry name" value="Multidrug efflux transporter AcrB transmembrane domain"/>
    <property type="match status" value="2"/>
</dbReference>
<feature type="transmembrane region" description="Helical" evidence="6">
    <location>
        <begin position="235"/>
        <end position="255"/>
    </location>
</feature>
<dbReference type="AlphaFoldDB" id="A0ABD6DB74"/>
<evidence type="ECO:0000256" key="6">
    <source>
        <dbReference type="SAM" id="Phobius"/>
    </source>
</evidence>
<keyword evidence="3 6" id="KW-0812">Transmembrane</keyword>
<reference evidence="8 9" key="1">
    <citation type="journal article" date="2019" name="Int. J. Syst. Evol. Microbiol.">
        <title>The Global Catalogue of Microorganisms (GCM) 10K type strain sequencing project: providing services to taxonomists for standard genome sequencing and annotation.</title>
        <authorList>
            <consortium name="The Broad Institute Genomics Platform"/>
            <consortium name="The Broad Institute Genome Sequencing Center for Infectious Disease"/>
            <person name="Wu L."/>
            <person name="Ma J."/>
        </authorList>
    </citation>
    <scope>NUCLEOTIDE SEQUENCE [LARGE SCALE GENOMIC DNA]</scope>
    <source>
        <strain evidence="8 9">CGMCC 1.10593</strain>
    </source>
</reference>
<dbReference type="Pfam" id="PF03176">
    <property type="entry name" value="MMPL"/>
    <property type="match status" value="2"/>
</dbReference>
<evidence type="ECO:0000256" key="1">
    <source>
        <dbReference type="ARBA" id="ARBA00004651"/>
    </source>
</evidence>
<sequence>MSLAERVETAVERLNNTIVDRPRAVIIVFLLLTGVFVGGLGSIQVDAGGLDAFTEGLPEQEALDDVNENFGDPFQPDTETTQLIRTDSNVLTKEALVREALVLERIAEHGDLRMEGASGPAPLIAQQLNPSATAPEEYRRTLERASRSEIRQTVRELEGNSQFTGSLSDSFNPTSVSASASITTISHGFPANVDNDDLTAIQTDIQEIANDMPGDIRAFGSGNTRAEISQSMTDSLLIVMPLVVLLLLFFLVVAYRDPIDVVLGLVALVMTIVWTFGFLGYARIPFSQQMISVPVLLLAVGVDFGIHIVNRYREETERGFEPIEAMREANTQLMVAFIIVTVTAVFGFGANVISDLPPIRNLGIASAVGIIFTFLIFGLFLPAAKLVSDDIRTRLGIPEFNSTPIASEGSFLSRLLAFPAQVSQYAPTVIVFGLVLSGGVVGVYGAGVDTSFENEDFLPPEEIPAYLTELPEPFSPSEYTITSTLNVLDNKFGNSQGDTVKLYVQGNFKEDHALEALAVPNEDPPESFAVGPSGQAEVQSIVTVIESHANQDDEFAALVARNDLNDNGIPDRNLGRIYDELFASSASAQAEQYLTEDYQSVQLEYQADADVSQTEAAADGAELAEQFRSEAMATGSVVVTTTVMDRIFQSAVQGLVIAVVLTAVFLVIIYGILERKPLLGIVNVFPILIAIAFLLGTMRYMAITLNALTATILSISVGVGIAYSVHTTHRFIDEYDATTGAHEAMMTTLTGTGGALFGSMLTTALGTGALALAITPILGNFGVLIAMSVTYSFLMAIIALPPAVLLWERVHQWDLLAHLRSAQ</sequence>
<keyword evidence="2" id="KW-1003">Cell membrane</keyword>
<feature type="transmembrane region" description="Helical" evidence="6">
    <location>
        <begin position="261"/>
        <end position="279"/>
    </location>
</feature>
<dbReference type="PROSITE" id="PS50156">
    <property type="entry name" value="SSD"/>
    <property type="match status" value="2"/>
</dbReference>
<evidence type="ECO:0000259" key="7">
    <source>
        <dbReference type="PROSITE" id="PS50156"/>
    </source>
</evidence>
<evidence type="ECO:0000256" key="2">
    <source>
        <dbReference type="ARBA" id="ARBA00022475"/>
    </source>
</evidence>
<dbReference type="Gene3D" id="1.20.1640.10">
    <property type="entry name" value="Multidrug efflux transporter AcrB transmembrane domain"/>
    <property type="match status" value="2"/>
</dbReference>
<evidence type="ECO:0000256" key="4">
    <source>
        <dbReference type="ARBA" id="ARBA00022989"/>
    </source>
</evidence>
<feature type="domain" description="SSD" evidence="7">
    <location>
        <begin position="262"/>
        <end position="387"/>
    </location>
</feature>
<feature type="transmembrane region" description="Helical" evidence="6">
    <location>
        <begin position="425"/>
        <end position="446"/>
    </location>
</feature>
<accession>A0ABD6DB74</accession>
<dbReference type="PANTHER" id="PTHR33406:SF13">
    <property type="entry name" value="MEMBRANE PROTEIN YDFJ"/>
    <property type="match status" value="1"/>
</dbReference>
<evidence type="ECO:0000313" key="9">
    <source>
        <dbReference type="Proteomes" id="UP001597052"/>
    </source>
</evidence>
<dbReference type="InterPro" id="IPR004869">
    <property type="entry name" value="MMPL_dom"/>
</dbReference>
<feature type="transmembrane region" description="Helical" evidence="6">
    <location>
        <begin position="24"/>
        <end position="43"/>
    </location>
</feature>
<feature type="transmembrane region" description="Helical" evidence="6">
    <location>
        <begin position="678"/>
        <end position="696"/>
    </location>
</feature>
<dbReference type="EMBL" id="JBHUDM010000006">
    <property type="protein sequence ID" value="MFD1643581.1"/>
    <property type="molecule type" value="Genomic_DNA"/>
</dbReference>
<organism evidence="8 9">
    <name type="scientific">Halohasta litorea</name>
    <dbReference type="NCBI Taxonomy" id="869891"/>
    <lineage>
        <taxon>Archaea</taxon>
        <taxon>Methanobacteriati</taxon>
        <taxon>Methanobacteriota</taxon>
        <taxon>Stenosarchaea group</taxon>
        <taxon>Halobacteria</taxon>
        <taxon>Halobacteriales</taxon>
        <taxon>Haloferacaceae</taxon>
        <taxon>Halohasta</taxon>
    </lineage>
</organism>
<evidence type="ECO:0000256" key="5">
    <source>
        <dbReference type="ARBA" id="ARBA00023136"/>
    </source>
</evidence>
<name>A0ABD6DB74_9EURY</name>
<dbReference type="InterPro" id="IPR000731">
    <property type="entry name" value="SSD"/>
</dbReference>
<proteinExistence type="predicted"/>
<feature type="transmembrane region" description="Helical" evidence="6">
    <location>
        <begin position="291"/>
        <end position="309"/>
    </location>
</feature>
<evidence type="ECO:0000313" key="8">
    <source>
        <dbReference type="EMBL" id="MFD1643581.1"/>
    </source>
</evidence>
<keyword evidence="5 6" id="KW-0472">Membrane</keyword>
<comment type="caution">
    <text evidence="8">The sequence shown here is derived from an EMBL/GenBank/DDBJ whole genome shotgun (WGS) entry which is preliminary data.</text>
</comment>
<feature type="domain" description="SSD" evidence="7">
    <location>
        <begin position="676"/>
        <end position="806"/>
    </location>
</feature>
<dbReference type="InterPro" id="IPR050545">
    <property type="entry name" value="Mycobact_MmpL"/>
</dbReference>
<keyword evidence="9" id="KW-1185">Reference proteome</keyword>
<evidence type="ECO:0000256" key="3">
    <source>
        <dbReference type="ARBA" id="ARBA00022692"/>
    </source>
</evidence>
<feature type="transmembrane region" description="Helical" evidence="6">
    <location>
        <begin position="654"/>
        <end position="672"/>
    </location>
</feature>
<dbReference type="GO" id="GO:0005886">
    <property type="term" value="C:plasma membrane"/>
    <property type="evidence" value="ECO:0007669"/>
    <property type="project" value="UniProtKB-SubCell"/>
</dbReference>
<protein>
    <submittedName>
        <fullName evidence="8">RND family transporter</fullName>
    </submittedName>
</protein>
<feature type="transmembrane region" description="Helical" evidence="6">
    <location>
        <begin position="781"/>
        <end position="807"/>
    </location>
</feature>
<feature type="transmembrane region" description="Helical" evidence="6">
    <location>
        <begin position="703"/>
        <end position="725"/>
    </location>
</feature>
<dbReference type="Proteomes" id="UP001597052">
    <property type="component" value="Unassembled WGS sequence"/>
</dbReference>
<feature type="transmembrane region" description="Helical" evidence="6">
    <location>
        <begin position="755"/>
        <end position="774"/>
    </location>
</feature>
<keyword evidence="4 6" id="KW-1133">Transmembrane helix</keyword>
<feature type="transmembrane region" description="Helical" evidence="6">
    <location>
        <begin position="329"/>
        <end position="350"/>
    </location>
</feature>